<keyword evidence="1" id="KW-0547">Nucleotide-binding</keyword>
<dbReference type="PANTHER" id="PTHR16305">
    <property type="entry name" value="TESTICULAR SOLUBLE ADENYLYL CYCLASE"/>
    <property type="match status" value="1"/>
</dbReference>
<feature type="compositionally biased region" description="Low complexity" evidence="3">
    <location>
        <begin position="792"/>
        <end position="809"/>
    </location>
</feature>
<dbReference type="InterPro" id="IPR027417">
    <property type="entry name" value="P-loop_NTPase"/>
</dbReference>
<feature type="compositionally biased region" description="Polar residues" evidence="3">
    <location>
        <begin position="750"/>
        <end position="773"/>
    </location>
</feature>
<feature type="region of interest" description="Disordered" evidence="3">
    <location>
        <begin position="3469"/>
        <end position="3523"/>
    </location>
</feature>
<evidence type="ECO:0000313" key="7">
    <source>
        <dbReference type="Proteomes" id="UP001165122"/>
    </source>
</evidence>
<dbReference type="Pfam" id="PF01852">
    <property type="entry name" value="START"/>
    <property type="match status" value="1"/>
</dbReference>
<proteinExistence type="predicted"/>
<dbReference type="Gene3D" id="3.30.70.1230">
    <property type="entry name" value="Nucleotide cyclase"/>
    <property type="match status" value="2"/>
</dbReference>
<feature type="region of interest" description="Disordered" evidence="3">
    <location>
        <begin position="4579"/>
        <end position="4661"/>
    </location>
</feature>
<dbReference type="InterPro" id="IPR002913">
    <property type="entry name" value="START_lipid-bd_dom"/>
</dbReference>
<evidence type="ECO:0000256" key="1">
    <source>
        <dbReference type="ARBA" id="ARBA00022741"/>
    </source>
</evidence>
<dbReference type="SUPFAM" id="SSF55961">
    <property type="entry name" value="Bet v1-like"/>
    <property type="match status" value="1"/>
</dbReference>
<dbReference type="Pfam" id="PF13191">
    <property type="entry name" value="AAA_16"/>
    <property type="match status" value="1"/>
</dbReference>
<keyword evidence="7" id="KW-1185">Reference proteome</keyword>
<dbReference type="GO" id="GO:0004016">
    <property type="term" value="F:adenylate cyclase activity"/>
    <property type="evidence" value="ECO:0007669"/>
    <property type="project" value="TreeGrafter"/>
</dbReference>
<feature type="region of interest" description="Disordered" evidence="3">
    <location>
        <begin position="616"/>
        <end position="656"/>
    </location>
</feature>
<evidence type="ECO:0000256" key="2">
    <source>
        <dbReference type="ARBA" id="ARBA00022840"/>
    </source>
</evidence>
<dbReference type="InterPro" id="IPR011990">
    <property type="entry name" value="TPR-like_helical_dom_sf"/>
</dbReference>
<dbReference type="SUPFAM" id="SSF55073">
    <property type="entry name" value="Nucleotide cyclase"/>
    <property type="match status" value="2"/>
</dbReference>
<accession>A0A9W7L0T2</accession>
<dbReference type="GO" id="GO:0035556">
    <property type="term" value="P:intracellular signal transduction"/>
    <property type="evidence" value="ECO:0007669"/>
    <property type="project" value="InterPro"/>
</dbReference>
<feature type="region of interest" description="Disordered" evidence="3">
    <location>
        <begin position="3271"/>
        <end position="3295"/>
    </location>
</feature>
<feature type="region of interest" description="Disordered" evidence="3">
    <location>
        <begin position="1831"/>
        <end position="1882"/>
    </location>
</feature>
<feature type="compositionally biased region" description="Polar residues" evidence="3">
    <location>
        <begin position="1394"/>
        <end position="1411"/>
    </location>
</feature>
<feature type="compositionally biased region" description="Polar residues" evidence="3">
    <location>
        <begin position="4590"/>
        <end position="4608"/>
    </location>
</feature>
<dbReference type="Proteomes" id="UP001165122">
    <property type="component" value="Unassembled WGS sequence"/>
</dbReference>
<dbReference type="SUPFAM" id="SSF48452">
    <property type="entry name" value="TPR-like"/>
    <property type="match status" value="2"/>
</dbReference>
<feature type="region of interest" description="Disordered" evidence="3">
    <location>
        <begin position="1381"/>
        <end position="1424"/>
    </location>
</feature>
<dbReference type="Gene3D" id="3.30.530.20">
    <property type="match status" value="1"/>
</dbReference>
<protein>
    <submittedName>
        <fullName evidence="6">Uncharacterized protein</fullName>
    </submittedName>
</protein>
<dbReference type="CDD" id="cd00177">
    <property type="entry name" value="START"/>
    <property type="match status" value="1"/>
</dbReference>
<feature type="compositionally biased region" description="Basic and acidic residues" evidence="3">
    <location>
        <begin position="4612"/>
        <end position="4621"/>
    </location>
</feature>
<organism evidence="6 7">
    <name type="scientific">Triparma laevis f. longispina</name>
    <dbReference type="NCBI Taxonomy" id="1714387"/>
    <lineage>
        <taxon>Eukaryota</taxon>
        <taxon>Sar</taxon>
        <taxon>Stramenopiles</taxon>
        <taxon>Ochrophyta</taxon>
        <taxon>Bolidophyceae</taxon>
        <taxon>Parmales</taxon>
        <taxon>Triparmaceae</taxon>
        <taxon>Triparma</taxon>
    </lineage>
</organism>
<dbReference type="GO" id="GO:0005524">
    <property type="term" value="F:ATP binding"/>
    <property type="evidence" value="ECO:0007669"/>
    <property type="project" value="UniProtKB-KW"/>
</dbReference>
<dbReference type="PANTHER" id="PTHR16305:SF28">
    <property type="entry name" value="GUANYLATE CYCLASE DOMAIN-CONTAINING PROTEIN"/>
    <property type="match status" value="1"/>
</dbReference>
<feature type="region of interest" description="Disordered" evidence="3">
    <location>
        <begin position="750"/>
        <end position="811"/>
    </location>
</feature>
<gene>
    <name evidence="6" type="ORF">TrLO_g7053</name>
</gene>
<feature type="domain" description="Guanylate cyclase" evidence="4">
    <location>
        <begin position="471"/>
        <end position="521"/>
    </location>
</feature>
<sequence length="4661" mass="517387">MSSLSSALSLSATLGLDRRSVDPPHSTPNAMAALSLTTENSSVVQWKDRYNEVRKKFLDLQIELNKRSDTSKTRAQELLTQIKATDGLNKKLNEEIMRLVPLVGKDKLKDREIADLGNTGLSRLLCTFLPNMVINHINKGQFKEGPHFTTHHDTTLLFVDISGYTALAQKLGAEGTEGTEKLSESLDAFFNIAITSIYFHGGDVVKFCGDALMCVFLPPPAATEAKKKGMMASAACCCLDLQKKLRGFKAAEGVTLDLKLMLGYGTIFGNYVTSSTFNHSEFLISGVPIKQITKIDKAINPGEIIMSDEAFVVIEDLVKVKSSPGHADLKILLSCSFESSSASSSAAKMLKFSDTENKLLSPFLDSQIFEQVKEISYTWSRMSTYKDYTRSRLSRHDTCTTLFVNMINDKFWDSDPGVVCEMFQKAFMAIYEPLRKFHGVLRQFLQDDKGQVGIIIFSGRESNTLAACRCALKIKETFKELDIKFGMGIATGKVFCGPVGDHSRCEMSWIGDSVNHSARLMGMSMKTNSIYADKASVDAAASEVVFENIGQIALKGKGLVQSYQVNGLKYKGSVLTDQSSETTDMSAPPQMFDNLAGVHSALLLDWAVHSATNRHPAGLNLKKQNDANQKSPKSRKSTISSNDDAESNSNNGGADLFKAGRLAVNLKKFRRNAQRKAEKNKESNSASPLNSEENSPNMPTKSITPLNPSSDILPGSVPDTGTPKNGESKNPEESMSPIQAIIKEKHSFIKSPTPQPISESSSNATTLDNTTISPFDERSQKRIEAITEDDQSPPISLSPSPMNSPINSPRGSIIQATVGVSGREMAGSSRHVASSRELNKSLKRIQNVDSSTTPINKSLSPVKIRSAIVDTTQIEPSAATETALVESGPRILGNAKMTAYAICCSLCVSDTIDADDLSLIRDTVVDFGADIISATPFLSASHSFVTTIVFVEGALPTRQTGGEGQQSKQDLVTNFSSFLEHLLHDEHFSGDINPIKSVGASAGNINISIKAQASSCLLATGYALQECLDVLDTSEHVGARGEKAIIMITDSIYKLDGTKKLLESHHRVKFFTDEDRRDAPHFNTQTHTNIYCMHLGSSKSLNPGIAMPVAFIRRFLNNKELERCNRFLEKACSPILQKVATAGGSVQNLNGVYADSSLVFIFIGLKGDTMLSFNEEAKEAQRVKDKLANDPNNPNLSNSERKRRKDRKKPSDFLLFKMARKAIDVAEKEMDKIGGELLSSTLSNTAIQMSFKAACKPEVASYLCCRVKAAVSSHHFTENFRAFVRYGDINWRTGFNGSVLPYGHIVRSIAHVVQTMRKKNLPSGVFLHIDGVDMTGRADYSMLTKLTALSNHVEQHDSEYDSDDDYQEELMQNEMDKIKRRTLQRASSKRHESNTSGLSPNSVTKNNNSPSPHKDMASAIADESGKRVSTIRFRKAAKTIVNTVNKTRNEVVQHNRRAQKPIKPQEANELHKSILRNQELNSKWMYCDDILSPSCKVVHQKCKNVGRTELQDLLFRQVETLLLSRESTFTILESKGGYGKSSIANVVLALAKRVRITHVRVQTDENSMHDPWAVWKPVVRFLLGAGGIEKKNGIVQVLDLLPIKEEEKARAVVWLHDIIPEQWCEGSTLKRRQNGSMIQTIDSVVRKIRKGSVIDNLGDDDLADIEDEDSSMGAAGILTMKLELFDLLIRALFVKVGLVVLVIEDLHWMDVSSWKLMRRICSIKEGVMILCTTRPPTAAQAVDYTHIVNNWHRGRKEILQRLNPQDLLKMAQNTFPTKHINPEFHGRLVAVSRGFTFLAAELLLEVKNAPERSVLLKGFDELKTLLEDDSLGLGRNKKKPNAGHDGKIAMPNLPTFGGSKGLGTQMSDKSKEGSRAASPTSPPAVDFAGAILQLKSQHRFAIQNQLSNAGGLTPKGKPHQLKKQGTIERGMRRASTFIATQAKAVLNLEDKLGGIRRTSHSKIMLNMRESKAIIVNTEAKVASQTENFFNENQGAKHLRDVLEDLQGKSGDGMSAEDGKEKFHQLTIAAMRAIELANDKYTEEEKHSMEMFYSMSRGDERSSGWEQISSHGGCDYYIRQDATSSLRQAKTVTTTENASPDECLAFLLGTTHLTSSRKPTMIGGKMVKKVNDHSDIVQLRFKFPTPMYNRDLVYKSCWKRMRKDTVVLIMTSTTEEAPPKEHGFVRMGLKFGVYVLEGSSGLGTKITHFLCVDPMGYIPSSLVRSYIMHFTNGPSEVRDYFSTKEDTGLPLLQRLLERRLSRLSKQKKLLLGYAAVMGGTIQKASELVEALKAESKQSDRRDARSLVDVDSMKLYKDLADLVRMHLLEGDTITDTDIGHGGDTRYTGGFSRHGGESFEVSHMLESGSDIENIGSFSVRFVHKYVHDCCLNMLPEKHFMLANKVAADLIFSRTKASASRFEHHHYELARLYRNCGEFEEARLNFIMAGNSAMNHGAVRDASRMYFQLIELGSSLAKDRLPLTGFHSLAYEQAHLHYMLGLTVNHPLVQRMCFEQALKYIGGSFSLKSSSFKNWGVMFRTKMKWKLSPPDKRAKRAISHTAQATENSLKAKIWQQLATLYHDNSKIFLFCNYVQVHHGCQAGLSDELLVGMADISNGYISIGNFNEAEKFLAKIEPVVDLIESPLSRCCYLYARAKAMCAKGNLVDSLQLFEDASAGFLTLCGDFRRWFYTEAEAAIAMMQLGMLSEAVERCCRSLVKCDSIAEETWKIKFIHLFVMLNARAGFFKSALDKYTELEEALEHSKFGGAALVTEMFTEGKSELSKAIVNKMLHLDNRTNDINVPLGATAAAYCMQNEDGDDANSAVMKILAGPLPSTAQWWHYEVAFWGTMSAMELCTKLADKNQTDVKGEATIGFGGKEKSTEIKAVLKRWMKCLKGFRKYPLCGPWIDIARCKILSIDHGSELKVVQILENALDKAQSTGNVYAAAMCDIDIAQANRSATMSARINRCKHAMARFEEIGASFELEKSILALVRLDPLSPEFRKMADKVGSDERRKSKGGKADAAFNFHLNDMNSDSLDIPLVGRKDEFTLIMKAANGFRTKKGTLIAPILIEASAGMGKSALVKSIFTDLTKTMSSYFRILRSDASDLESANPFYIFKRIFSDLLLMDSGRNKERDTIVLSSRRGPMHNNESSSNERHDREHLMSQLIECIGRIEAERYHPLINQVMSWNYPETEYTKDLKGEVRNTKTLEFLLRVLEGHARKHKRLVFIIENIHWLDTMSFELLLRCCDSSAMWFLLTSRTGVFGELETHAGEDGASGDGAGASNQSNHRSKHEINRIVSSSKGGWTEVETSVGEMGQLTSSYGKINPIGGPSHMVSKRVIPLPVSREANHQVPIEKFQSTKLPMREGGRRLSTEKLGASVCMINTDDDEDAKRVVETGIRRGSVGKVKVATHSPQRLSYLKERRPESESKSRKRSSFGTKPSVIQQTLGQIGRAMSGGRLMSAQLGNSPVVEKGHIPQSPPNGVHHPPQVQGQKSPDGGGPIRRSATKNIDEEKGIPSSNSGLPKVIHSLASTVERSGNNNGHANHAAAGESDVDSGLNMLFQQLIYEKMAVCILLGNIDRESLHEHICHLLDCTEVSEELLNLVEKRAGGNFLYVQEFIGSMGDAGILVREAMGRVTIESEDTLAVPDKIEALISSRVDSLYPSQQYLIRTAAAIGKEFQLEMLVAVHPNTDMLSTLERDMKELVRKRFLEFVGGEKKTLRFCHTYVQEAVYMSALVDTNKQIHRSCAQYFEIYYVDDLSPHFGSIAKHYKLAQEFQQAAHYSVLASEFALSNNMYESTIEFVDIAMEIIQKMGRRYLPSNRFKTSAREMAHLHFQAGTARFATGNLQLSIFHYEQCIRMNGHMVLNRNPAMYMERIVNKAMVLYMASRKVQHGVVSEALALTDENMDHNSMVSQAFLNLASLYHMQNENYHKNHVSCLMKAARYAAKEGTSTKSLIKVLCGIADIGITLKWNSIVDYCIHECGRLSTELDATDCFGMYSCVKALRYTFQGDLGMSKEKFEISWDLCWEERQLDWWSMALIGNAFTDFEVGEGWDCLTLIKDEMSRAIATRNFFIFERICVFLLPYLWEMDTEIEANGAINPEGDCYEEWVEYFVDQSAVLSNESTGDKSRNSFRYLIGSDGHLVCPAGVLREMNLGFFASAADWALQLSKSYGHWPQDSIETLLMSLPTYQLVTALLALHKEQGKKVKTKSRTELDNYPNGCFTHAAENVVAAFEKNVIAVVSKPWALMCRALVHKAHNRLEKCVDKLTDALRIASHHSMQSCMAYIYMNLSQTEKMLSSSKMINEVHQSLAGAQRNQPEKGTRMSTAIQRKKKGGGRRKAAVAVAKEAVDLIYMSHARCALEIAEMCGLTHVYFSCLKLLDSKASQFGSFRRLSERHTNVNEMGGSGDHHGMMHAGAHRPSGFHRRHESVNESGRGDHHNSMFDGVSRGGFGFVRGSLMETHQGHRSSSFHHGTIAPGGGGHGREETLIDVRGVSHNSSVAVVRHHHRNSTSSVHAPSPGKGAGLGYKGPGGDLGGGHKFQADSYQHMALGDLPPGVIEEGEDEDEEEKRRTLVALGGGGVGTESRIESSSSEATISDMGSPTTFRMKQASKDGERILEQKSSGAGRRGKLQKGVSWKQDNRPKISQGMRDMSKKMLIE</sequence>
<dbReference type="InterPro" id="IPR029787">
    <property type="entry name" value="Nucleotide_cyclase"/>
</dbReference>
<feature type="region of interest" description="Disordered" evidence="3">
    <location>
        <begin position="672"/>
        <end position="735"/>
    </location>
</feature>
<evidence type="ECO:0000259" key="4">
    <source>
        <dbReference type="PROSITE" id="PS50125"/>
    </source>
</evidence>
<feature type="region of interest" description="Disordered" evidence="3">
    <location>
        <begin position="1182"/>
        <end position="1209"/>
    </location>
</feature>
<feature type="region of interest" description="Disordered" evidence="3">
    <location>
        <begin position="4313"/>
        <end position="4338"/>
    </location>
</feature>
<dbReference type="SUPFAM" id="SSF52540">
    <property type="entry name" value="P-loop containing nucleoside triphosphate hydrolases"/>
    <property type="match status" value="1"/>
</dbReference>
<evidence type="ECO:0000256" key="3">
    <source>
        <dbReference type="SAM" id="MobiDB-lite"/>
    </source>
</evidence>
<dbReference type="PROSITE" id="PS50125">
    <property type="entry name" value="GUANYLATE_CYCLASE_2"/>
    <property type="match status" value="2"/>
</dbReference>
<dbReference type="InterPro" id="IPR001054">
    <property type="entry name" value="A/G_cyclase"/>
</dbReference>
<dbReference type="InterPro" id="IPR023393">
    <property type="entry name" value="START-like_dom_sf"/>
</dbReference>
<dbReference type="PROSITE" id="PS50848">
    <property type="entry name" value="START"/>
    <property type="match status" value="1"/>
</dbReference>
<feature type="compositionally biased region" description="Basic and acidic residues" evidence="3">
    <location>
        <begin position="775"/>
        <end position="785"/>
    </location>
</feature>
<dbReference type="GO" id="GO:0005737">
    <property type="term" value="C:cytoplasm"/>
    <property type="evidence" value="ECO:0007669"/>
    <property type="project" value="TreeGrafter"/>
</dbReference>
<feature type="compositionally biased region" description="Basic and acidic residues" evidence="3">
    <location>
        <begin position="3418"/>
        <end position="3429"/>
    </location>
</feature>
<evidence type="ECO:0000313" key="6">
    <source>
        <dbReference type="EMBL" id="GMI18245.1"/>
    </source>
</evidence>
<dbReference type="GO" id="GO:0009190">
    <property type="term" value="P:cyclic nucleotide biosynthetic process"/>
    <property type="evidence" value="ECO:0007669"/>
    <property type="project" value="InterPro"/>
</dbReference>
<dbReference type="EMBL" id="BRXW01000327">
    <property type="protein sequence ID" value="GMI18245.1"/>
    <property type="molecule type" value="Genomic_DNA"/>
</dbReference>
<feature type="compositionally biased region" description="Polar residues" evidence="3">
    <location>
        <begin position="683"/>
        <end position="710"/>
    </location>
</feature>
<dbReference type="CDD" id="cd07302">
    <property type="entry name" value="CHD"/>
    <property type="match status" value="2"/>
</dbReference>
<feature type="domain" description="Guanylate cyclase" evidence="4">
    <location>
        <begin position="155"/>
        <end position="296"/>
    </location>
</feature>
<dbReference type="SMART" id="SM00234">
    <property type="entry name" value="START"/>
    <property type="match status" value="1"/>
</dbReference>
<feature type="compositionally biased region" description="Basic and acidic residues" evidence="3">
    <location>
        <begin position="4430"/>
        <end position="4443"/>
    </location>
</feature>
<dbReference type="OrthoDB" id="194468at2759"/>
<keyword evidence="2" id="KW-0067">ATP-binding</keyword>
<feature type="region of interest" description="Disordered" evidence="3">
    <location>
        <begin position="3404"/>
        <end position="3443"/>
    </location>
</feature>
<comment type="caution">
    <text evidence="6">The sequence shown here is derived from an EMBL/GenBank/DDBJ whole genome shotgun (WGS) entry which is preliminary data.</text>
</comment>
<feature type="region of interest" description="Disordered" evidence="3">
    <location>
        <begin position="4421"/>
        <end position="4444"/>
    </location>
</feature>
<evidence type="ECO:0000259" key="5">
    <source>
        <dbReference type="PROSITE" id="PS50848"/>
    </source>
</evidence>
<dbReference type="InterPro" id="IPR041664">
    <property type="entry name" value="AAA_16"/>
</dbReference>
<dbReference type="InterPro" id="IPR019734">
    <property type="entry name" value="TPR_rpt"/>
</dbReference>
<dbReference type="GO" id="GO:0008289">
    <property type="term" value="F:lipid binding"/>
    <property type="evidence" value="ECO:0007669"/>
    <property type="project" value="InterPro"/>
</dbReference>
<feature type="domain" description="START" evidence="5">
    <location>
        <begin position="2060"/>
        <end position="2224"/>
    </location>
</feature>
<dbReference type="SMART" id="SM00028">
    <property type="entry name" value="TPR"/>
    <property type="match status" value="2"/>
</dbReference>
<name>A0A9W7L0T2_9STRA</name>
<reference evidence="7" key="1">
    <citation type="journal article" date="2023" name="Commun. Biol.">
        <title>Genome analysis of Parmales, the sister group of diatoms, reveals the evolutionary specialization of diatoms from phago-mixotrophs to photoautotrophs.</title>
        <authorList>
            <person name="Ban H."/>
            <person name="Sato S."/>
            <person name="Yoshikawa S."/>
            <person name="Yamada K."/>
            <person name="Nakamura Y."/>
            <person name="Ichinomiya M."/>
            <person name="Sato N."/>
            <person name="Blanc-Mathieu R."/>
            <person name="Endo H."/>
            <person name="Kuwata A."/>
            <person name="Ogata H."/>
        </authorList>
    </citation>
    <scope>NUCLEOTIDE SEQUENCE [LARGE SCALE GENOMIC DNA]</scope>
    <source>
        <strain evidence="7">NIES 3700</strain>
    </source>
</reference>